<dbReference type="InterPro" id="IPR011250">
    <property type="entry name" value="OMP/PagP_B-barrel"/>
</dbReference>
<evidence type="ECO:0000313" key="2">
    <source>
        <dbReference type="EMBL" id="OGL47609.1"/>
    </source>
</evidence>
<dbReference type="EMBL" id="MGDD01000066">
    <property type="protein sequence ID" value="OGL47609.1"/>
    <property type="molecule type" value="Genomic_DNA"/>
</dbReference>
<accession>A0A1F7S1F4</accession>
<evidence type="ECO:0000313" key="3">
    <source>
        <dbReference type="Proteomes" id="UP000179266"/>
    </source>
</evidence>
<dbReference type="Gene3D" id="2.40.160.20">
    <property type="match status" value="1"/>
</dbReference>
<keyword evidence="1" id="KW-0812">Transmembrane</keyword>
<reference evidence="2 3" key="1">
    <citation type="journal article" date="2016" name="Nat. Commun.">
        <title>Thousands of microbial genomes shed light on interconnected biogeochemical processes in an aquifer system.</title>
        <authorList>
            <person name="Anantharaman K."/>
            <person name="Brown C.T."/>
            <person name="Hug L.A."/>
            <person name="Sharon I."/>
            <person name="Castelle C.J."/>
            <person name="Probst A.J."/>
            <person name="Thomas B.C."/>
            <person name="Singh A."/>
            <person name="Wilkins M.J."/>
            <person name="Karaoz U."/>
            <person name="Brodie E.L."/>
            <person name="Williams K.H."/>
            <person name="Hubbard S.S."/>
            <person name="Banfield J.F."/>
        </authorList>
    </citation>
    <scope>NUCLEOTIDE SEQUENCE [LARGE SCALE GENOMIC DNA]</scope>
</reference>
<evidence type="ECO:0000256" key="1">
    <source>
        <dbReference type="SAM" id="Phobius"/>
    </source>
</evidence>
<keyword evidence="1" id="KW-1133">Transmembrane helix</keyword>
<keyword evidence="1" id="KW-0472">Membrane</keyword>
<gene>
    <name evidence="2" type="ORF">A2161_15485</name>
</gene>
<evidence type="ECO:0008006" key="4">
    <source>
        <dbReference type="Google" id="ProtNLM"/>
    </source>
</evidence>
<protein>
    <recommendedName>
        <fullName evidence="4">Outer membrane protein beta-barrel domain-containing protein</fullName>
    </recommendedName>
</protein>
<feature type="transmembrane region" description="Helical" evidence="1">
    <location>
        <begin position="14"/>
        <end position="31"/>
    </location>
</feature>
<dbReference type="SUPFAM" id="SSF56925">
    <property type="entry name" value="OMPA-like"/>
    <property type="match status" value="1"/>
</dbReference>
<name>A0A1F7S1F4_9BACT</name>
<comment type="caution">
    <text evidence="2">The sequence shown here is derived from an EMBL/GenBank/DDBJ whole genome shotgun (WGS) entry which is preliminary data.</text>
</comment>
<proteinExistence type="predicted"/>
<dbReference type="Proteomes" id="UP000179266">
    <property type="component" value="Unassembled WGS sequence"/>
</dbReference>
<sequence length="231" mass="25665">MVKPEFEEDSMKKIVYTFILVTGLFFLTGEYSSILNAEGSHEIGIAGKIGYFVINGGDLKDPDFKDIFGNYDGNGLMLGGELDFYFNRMIALAFMVDYYNEEENLSLLGYSASINQKMVPLSFNVKVRLPLPIIKPYFGGGIGLYFWNAEAVFKGEDIDKDFAKDGSEIGVNVFGGIQLHPGTLISLFGEVRYHYLGDLKFVDRESLTFLSDTIRTDLSGIQVSGGVLISF</sequence>
<dbReference type="AlphaFoldDB" id="A0A1F7S1F4"/>
<organism evidence="2 3">
    <name type="scientific">Candidatus Schekmanbacteria bacterium RBG_13_48_7</name>
    <dbReference type="NCBI Taxonomy" id="1817878"/>
    <lineage>
        <taxon>Bacteria</taxon>
        <taxon>Candidatus Schekmaniibacteriota</taxon>
    </lineage>
</organism>